<evidence type="ECO:0000313" key="6">
    <source>
        <dbReference type="Proteomes" id="UP000037751"/>
    </source>
</evidence>
<evidence type="ECO:0000256" key="1">
    <source>
        <dbReference type="ARBA" id="ARBA00007409"/>
    </source>
</evidence>
<reference evidence="5 6" key="1">
    <citation type="submission" date="2015-07" db="EMBL/GenBank/DDBJ databases">
        <title>Draft Genome Sequence of Malassezia furfur CBS1878 and Malassezia pachydermatis CBS1879.</title>
        <authorList>
            <person name="Triana S."/>
            <person name="Ohm R."/>
            <person name="Gonzalez A."/>
            <person name="DeCock H."/>
            <person name="Restrepo S."/>
            <person name="Celis A."/>
        </authorList>
    </citation>
    <scope>NUCLEOTIDE SEQUENCE [LARGE SCALE GENOMIC DNA]</scope>
    <source>
        <strain evidence="5 6">CBS 1879</strain>
    </source>
</reference>
<comment type="similarity">
    <text evidence="1 2">Belongs to the GST superfamily.</text>
</comment>
<dbReference type="Gene3D" id="1.20.1050.130">
    <property type="match status" value="1"/>
</dbReference>
<protein>
    <submittedName>
        <fullName evidence="5">Glutathione s-transferase family protein</fullName>
    </submittedName>
</protein>
<dbReference type="SFLD" id="SFLDG00358">
    <property type="entry name" value="Main_(cytGST)"/>
    <property type="match status" value="1"/>
</dbReference>
<accession>A0A0M9VQU9</accession>
<dbReference type="SUPFAM" id="SSF47616">
    <property type="entry name" value="GST C-terminal domain-like"/>
    <property type="match status" value="1"/>
</dbReference>
<dbReference type="PANTHER" id="PTHR44051">
    <property type="entry name" value="GLUTATHIONE S-TRANSFERASE-RELATED"/>
    <property type="match status" value="1"/>
</dbReference>
<dbReference type="PROSITE" id="PS50405">
    <property type="entry name" value="GST_CTER"/>
    <property type="match status" value="1"/>
</dbReference>
<evidence type="ECO:0000259" key="4">
    <source>
        <dbReference type="PROSITE" id="PS50405"/>
    </source>
</evidence>
<keyword evidence="5" id="KW-0808">Transferase</keyword>
<dbReference type="PANTHER" id="PTHR44051:SF14">
    <property type="entry name" value="GLUTATHIONE S-TRANSFERASE II"/>
    <property type="match status" value="1"/>
</dbReference>
<feature type="domain" description="GST N-terminal" evidence="3">
    <location>
        <begin position="4"/>
        <end position="92"/>
    </location>
</feature>
<dbReference type="GeneID" id="28729840"/>
<feature type="domain" description="GST C-terminal" evidence="4">
    <location>
        <begin position="98"/>
        <end position="233"/>
    </location>
</feature>
<dbReference type="InterPro" id="IPR040079">
    <property type="entry name" value="Glutathione_S-Trfase"/>
</dbReference>
<dbReference type="InterPro" id="IPR004046">
    <property type="entry name" value="GST_C"/>
</dbReference>
<sequence>MAHFTLYVLKGLWGPNPIKVAALLESLNLDYDVKALEFGSSDKATGVKGEDYLAICVNGRTPTLIDHKRNDFTVWESGAILEYILDVYDTEHKFSGKTPEEKALISQWLFFQVTGHSPVQGNLYFSNVYWKNAYQEEVPPTVIKRFSTELDRVYKVYEKQLSAQFAKYGEDKAWLVLDRPTAADFSAMGWLGLLPDIKDKLGVNTEQYPVLMKYVEKLRAQEGLAKVFAKLQH</sequence>
<dbReference type="PROSITE" id="PS50404">
    <property type="entry name" value="GST_NTER"/>
    <property type="match status" value="1"/>
</dbReference>
<name>A0A0M9VQU9_9BASI</name>
<dbReference type="Proteomes" id="UP000037751">
    <property type="component" value="Unassembled WGS sequence"/>
</dbReference>
<dbReference type="VEuPathDB" id="FungiDB:Malapachy_3496"/>
<dbReference type="InterPro" id="IPR036282">
    <property type="entry name" value="Glutathione-S-Trfase_C_sf"/>
</dbReference>
<dbReference type="InterPro" id="IPR010987">
    <property type="entry name" value="Glutathione-S-Trfase_C-like"/>
</dbReference>
<dbReference type="STRING" id="77020.A0A0M9VQU9"/>
<dbReference type="Pfam" id="PF02798">
    <property type="entry name" value="GST_N"/>
    <property type="match status" value="1"/>
</dbReference>
<dbReference type="GO" id="GO:0016740">
    <property type="term" value="F:transferase activity"/>
    <property type="evidence" value="ECO:0007669"/>
    <property type="project" value="UniProtKB-KW"/>
</dbReference>
<comment type="caution">
    <text evidence="5">The sequence shown here is derived from an EMBL/GenBank/DDBJ whole genome shotgun (WGS) entry which is preliminary data.</text>
</comment>
<dbReference type="SFLD" id="SFLDS00019">
    <property type="entry name" value="Glutathione_Transferase_(cytos"/>
    <property type="match status" value="1"/>
</dbReference>
<dbReference type="SUPFAM" id="SSF52833">
    <property type="entry name" value="Thioredoxin-like"/>
    <property type="match status" value="1"/>
</dbReference>
<dbReference type="OrthoDB" id="422574at2759"/>
<evidence type="ECO:0000259" key="3">
    <source>
        <dbReference type="PROSITE" id="PS50404"/>
    </source>
</evidence>
<dbReference type="EMBL" id="LGAV01000001">
    <property type="protein sequence ID" value="KOS15902.1"/>
    <property type="molecule type" value="Genomic_DNA"/>
</dbReference>
<evidence type="ECO:0000313" key="5">
    <source>
        <dbReference type="EMBL" id="KOS15902.1"/>
    </source>
</evidence>
<dbReference type="Pfam" id="PF00043">
    <property type="entry name" value="GST_C"/>
    <property type="match status" value="1"/>
</dbReference>
<gene>
    <name evidence="5" type="ORF">Malapachy_3496</name>
</gene>
<proteinExistence type="inferred from homology"/>
<evidence type="ECO:0000256" key="2">
    <source>
        <dbReference type="RuleBase" id="RU003494"/>
    </source>
</evidence>
<organism evidence="5 6">
    <name type="scientific">Malassezia pachydermatis</name>
    <dbReference type="NCBI Taxonomy" id="77020"/>
    <lineage>
        <taxon>Eukaryota</taxon>
        <taxon>Fungi</taxon>
        <taxon>Dikarya</taxon>
        <taxon>Basidiomycota</taxon>
        <taxon>Ustilaginomycotina</taxon>
        <taxon>Malasseziomycetes</taxon>
        <taxon>Malasseziales</taxon>
        <taxon>Malasseziaceae</taxon>
        <taxon>Malassezia</taxon>
    </lineage>
</organism>
<dbReference type="InterPro" id="IPR004045">
    <property type="entry name" value="Glutathione_S-Trfase_N"/>
</dbReference>
<dbReference type="AlphaFoldDB" id="A0A0M9VQU9"/>
<dbReference type="InterPro" id="IPR036249">
    <property type="entry name" value="Thioredoxin-like_sf"/>
</dbReference>
<dbReference type="RefSeq" id="XP_017993534.1">
    <property type="nucleotide sequence ID" value="XM_018137964.1"/>
</dbReference>
<keyword evidence="6" id="KW-1185">Reference proteome</keyword>